<dbReference type="RefSeq" id="XP_018065972.1">
    <property type="nucleotide sequence ID" value="XM_018215782.1"/>
</dbReference>
<keyword evidence="4" id="KW-1185">Reference proteome</keyword>
<organism evidence="3 4">
    <name type="scientific">Mollisia scopiformis</name>
    <name type="common">Conifer needle endophyte fungus</name>
    <name type="synonym">Phialocephala scopiformis</name>
    <dbReference type="NCBI Taxonomy" id="149040"/>
    <lineage>
        <taxon>Eukaryota</taxon>
        <taxon>Fungi</taxon>
        <taxon>Dikarya</taxon>
        <taxon>Ascomycota</taxon>
        <taxon>Pezizomycotina</taxon>
        <taxon>Leotiomycetes</taxon>
        <taxon>Helotiales</taxon>
        <taxon>Mollisiaceae</taxon>
        <taxon>Mollisia</taxon>
    </lineage>
</organism>
<dbReference type="KEGG" id="psco:LY89DRAFT_688813"/>
<evidence type="ECO:0000256" key="1">
    <source>
        <dbReference type="SAM" id="MobiDB-lite"/>
    </source>
</evidence>
<feature type="compositionally biased region" description="Low complexity" evidence="1">
    <location>
        <begin position="102"/>
        <end position="114"/>
    </location>
</feature>
<sequence>MASYFSNLLTTTTSRVASIRQNLLPSENDGDTEDDTHLCRVLRAYYTEKGRSFPGWLPPDPKAPPPVVVQPVYTTNVGARYGGLQNQGPGGGSALSSLWDSQPQQQQEQPMGLRQGRGGRLAAGGGAARQNPFARQANTPEPQIQARPLPSQRAGSYQTAGAFGAGPTPPGSSSGLSAKDRLKKNFRGERAASPAMGSASMADPQVQRSNSYGSSGGGGNYEDRFMPQGAVGAPSGGGDKPFMAATSPWASSESEFGGGGYGYSGGGGGGGARQGLPSGPAAGRRGPGLPSGPRGMR</sequence>
<evidence type="ECO:0000313" key="4">
    <source>
        <dbReference type="Proteomes" id="UP000070700"/>
    </source>
</evidence>
<feature type="compositionally biased region" description="Gly residues" evidence="1">
    <location>
        <begin position="115"/>
        <end position="127"/>
    </location>
</feature>
<protein>
    <recommendedName>
        <fullName evidence="2">Mso1 N-terminal domain-containing protein</fullName>
    </recommendedName>
</protein>
<name>A0A194WVJ6_MOLSC</name>
<gene>
    <name evidence="3" type="ORF">LY89DRAFT_688813</name>
</gene>
<dbReference type="Proteomes" id="UP000070700">
    <property type="component" value="Unassembled WGS sequence"/>
</dbReference>
<dbReference type="InterPro" id="IPR028095">
    <property type="entry name" value="Mso1_N_dom"/>
</dbReference>
<proteinExistence type="predicted"/>
<reference evidence="3 4" key="1">
    <citation type="submission" date="2015-10" db="EMBL/GenBank/DDBJ databases">
        <title>Full genome of DAOMC 229536 Phialocephala scopiformis, a fungal endophyte of spruce producing the potent anti-insectan compound rugulosin.</title>
        <authorList>
            <consortium name="DOE Joint Genome Institute"/>
            <person name="Walker A.K."/>
            <person name="Frasz S.L."/>
            <person name="Seifert K.A."/>
            <person name="Miller J.D."/>
            <person name="Mondo S.J."/>
            <person name="Labutti K."/>
            <person name="Lipzen A."/>
            <person name="Dockter R."/>
            <person name="Kennedy M."/>
            <person name="Grigoriev I.V."/>
            <person name="Spatafora J.W."/>
        </authorList>
    </citation>
    <scope>NUCLEOTIDE SEQUENCE [LARGE SCALE GENOMIC DNA]</scope>
    <source>
        <strain evidence="3 4">CBS 120377</strain>
    </source>
</reference>
<feature type="compositionally biased region" description="Low complexity" evidence="1">
    <location>
        <begin position="191"/>
        <end position="202"/>
    </location>
</feature>
<dbReference type="EMBL" id="KQ947426">
    <property type="protein sequence ID" value="KUJ11617.1"/>
    <property type="molecule type" value="Genomic_DNA"/>
</dbReference>
<feature type="domain" description="Mso1 N-terminal" evidence="2">
    <location>
        <begin position="18"/>
        <end position="57"/>
    </location>
</feature>
<feature type="compositionally biased region" description="Low complexity" evidence="1">
    <location>
        <begin position="275"/>
        <end position="297"/>
    </location>
</feature>
<dbReference type="Pfam" id="PF14475">
    <property type="entry name" value="Mso1_Sec1_bdg"/>
    <property type="match status" value="1"/>
</dbReference>
<feature type="region of interest" description="Disordered" evidence="1">
    <location>
        <begin position="80"/>
        <end position="297"/>
    </location>
</feature>
<dbReference type="AlphaFoldDB" id="A0A194WVJ6"/>
<dbReference type="GeneID" id="28825508"/>
<evidence type="ECO:0000313" key="3">
    <source>
        <dbReference type="EMBL" id="KUJ11617.1"/>
    </source>
</evidence>
<dbReference type="InParanoid" id="A0A194WVJ6"/>
<feature type="compositionally biased region" description="Low complexity" evidence="1">
    <location>
        <begin position="160"/>
        <end position="177"/>
    </location>
</feature>
<evidence type="ECO:0000259" key="2">
    <source>
        <dbReference type="Pfam" id="PF14475"/>
    </source>
</evidence>
<dbReference type="OrthoDB" id="2683368at2759"/>
<feature type="compositionally biased region" description="Gly residues" evidence="1">
    <location>
        <begin position="256"/>
        <end position="273"/>
    </location>
</feature>
<accession>A0A194WVJ6</accession>